<dbReference type="CDD" id="cd02966">
    <property type="entry name" value="TlpA_like_family"/>
    <property type="match status" value="1"/>
</dbReference>
<dbReference type="InterPro" id="IPR017937">
    <property type="entry name" value="Thioredoxin_CS"/>
</dbReference>
<dbReference type="RefSeq" id="WP_306102133.1">
    <property type="nucleotide sequence ID" value="NZ_CP162601.1"/>
</dbReference>
<dbReference type="PANTHER" id="PTHR42852">
    <property type="entry name" value="THIOL:DISULFIDE INTERCHANGE PROTEIN DSBE"/>
    <property type="match status" value="1"/>
</dbReference>
<dbReference type="PANTHER" id="PTHR42852:SF13">
    <property type="entry name" value="PROTEIN DIPZ"/>
    <property type="match status" value="1"/>
</dbReference>
<name>A0AB39HDA7_9VIBR</name>
<evidence type="ECO:0000256" key="4">
    <source>
        <dbReference type="SAM" id="SignalP"/>
    </source>
</evidence>
<keyword evidence="4" id="KW-0732">Signal</keyword>
<dbReference type="GO" id="GO:0030313">
    <property type="term" value="C:cell envelope"/>
    <property type="evidence" value="ECO:0007669"/>
    <property type="project" value="UniProtKB-SubCell"/>
</dbReference>
<organism evidence="6">
    <name type="scientific">Vibrio sp. HB236076</name>
    <dbReference type="NCBI Taxonomy" id="3232307"/>
    <lineage>
        <taxon>Bacteria</taxon>
        <taxon>Pseudomonadati</taxon>
        <taxon>Pseudomonadota</taxon>
        <taxon>Gammaproteobacteria</taxon>
        <taxon>Vibrionales</taxon>
        <taxon>Vibrionaceae</taxon>
        <taxon>Vibrio</taxon>
    </lineage>
</organism>
<proteinExistence type="predicted"/>
<dbReference type="EMBL" id="CP162601">
    <property type="protein sequence ID" value="XDK25402.1"/>
    <property type="molecule type" value="Genomic_DNA"/>
</dbReference>
<keyword evidence="2" id="KW-0201">Cytochrome c-type biogenesis</keyword>
<feature type="signal peptide" evidence="4">
    <location>
        <begin position="1"/>
        <end position="29"/>
    </location>
</feature>
<reference evidence="6" key="1">
    <citation type="submission" date="2024-07" db="EMBL/GenBank/DDBJ databases">
        <title>Genome Analysis of a Potential Novel Vibrio Species Secreting pH- and Thermo-stable Alginate Lyase and its Application in Producing Alginate Oligosaccharides.</title>
        <authorList>
            <person name="Huang H."/>
            <person name="Bao K."/>
        </authorList>
    </citation>
    <scope>NUCLEOTIDE SEQUENCE</scope>
    <source>
        <strain evidence="6">HB236076</strain>
    </source>
</reference>
<dbReference type="GO" id="GO:0017004">
    <property type="term" value="P:cytochrome complex assembly"/>
    <property type="evidence" value="ECO:0007669"/>
    <property type="project" value="UniProtKB-KW"/>
</dbReference>
<feature type="domain" description="Thioredoxin" evidence="5">
    <location>
        <begin position="29"/>
        <end position="170"/>
    </location>
</feature>
<sequence length="170" mass="18740">MLNVSTWPRRGFLLISLLLSACFSSIAKAEDSVSISGVSFPNLAGESVALTDFKGQVVLLNFWATWCPPCVREMPSMQHLRAQLSSQGFEVVAIAVSENAEMVNAFLPKLDTKLTFPILTDEKGTAFTSLKLRGLPMSYVIDREGVIRHTLVGEKDWQAPENIALIKELL</sequence>
<dbReference type="InterPro" id="IPR013766">
    <property type="entry name" value="Thioredoxin_domain"/>
</dbReference>
<evidence type="ECO:0000256" key="3">
    <source>
        <dbReference type="ARBA" id="ARBA00023284"/>
    </source>
</evidence>
<evidence type="ECO:0000313" key="6">
    <source>
        <dbReference type="EMBL" id="XDK25402.1"/>
    </source>
</evidence>
<dbReference type="Gene3D" id="3.40.30.10">
    <property type="entry name" value="Glutaredoxin"/>
    <property type="match status" value="1"/>
</dbReference>
<accession>A0AB39HDA7</accession>
<evidence type="ECO:0000256" key="1">
    <source>
        <dbReference type="ARBA" id="ARBA00004196"/>
    </source>
</evidence>
<dbReference type="AlphaFoldDB" id="A0AB39HDA7"/>
<dbReference type="Pfam" id="PF08534">
    <property type="entry name" value="Redoxin"/>
    <property type="match status" value="1"/>
</dbReference>
<dbReference type="SUPFAM" id="SSF52833">
    <property type="entry name" value="Thioredoxin-like"/>
    <property type="match status" value="1"/>
</dbReference>
<evidence type="ECO:0000256" key="2">
    <source>
        <dbReference type="ARBA" id="ARBA00022748"/>
    </source>
</evidence>
<dbReference type="InterPro" id="IPR013740">
    <property type="entry name" value="Redoxin"/>
</dbReference>
<gene>
    <name evidence="6" type="ORF">AB0763_01770</name>
</gene>
<keyword evidence="3" id="KW-0676">Redox-active center</keyword>
<dbReference type="KEGG" id="vih:AB0763_01770"/>
<comment type="subcellular location">
    <subcellularLocation>
        <location evidence="1">Cell envelope</location>
    </subcellularLocation>
</comment>
<protein>
    <submittedName>
        <fullName evidence="6">TlpA disulfide reductase family protein</fullName>
    </submittedName>
</protein>
<evidence type="ECO:0000259" key="5">
    <source>
        <dbReference type="PROSITE" id="PS51352"/>
    </source>
</evidence>
<dbReference type="PROSITE" id="PS00194">
    <property type="entry name" value="THIOREDOXIN_1"/>
    <property type="match status" value="1"/>
</dbReference>
<dbReference type="InterPro" id="IPR036249">
    <property type="entry name" value="Thioredoxin-like_sf"/>
</dbReference>
<feature type="chain" id="PRO_5044277579" evidence="4">
    <location>
        <begin position="30"/>
        <end position="170"/>
    </location>
</feature>
<dbReference type="PROSITE" id="PS51352">
    <property type="entry name" value="THIOREDOXIN_2"/>
    <property type="match status" value="1"/>
</dbReference>
<dbReference type="GO" id="GO:0015036">
    <property type="term" value="F:disulfide oxidoreductase activity"/>
    <property type="evidence" value="ECO:0007669"/>
    <property type="project" value="UniProtKB-ARBA"/>
</dbReference>
<dbReference type="InterPro" id="IPR050553">
    <property type="entry name" value="Thioredoxin_ResA/DsbE_sf"/>
</dbReference>